<organism evidence="13 14">
    <name type="scientific">Lentilactobacillus fungorum</name>
    <dbReference type="NCBI Taxonomy" id="2201250"/>
    <lineage>
        <taxon>Bacteria</taxon>
        <taxon>Bacillati</taxon>
        <taxon>Bacillota</taxon>
        <taxon>Bacilli</taxon>
        <taxon>Lactobacillales</taxon>
        <taxon>Lactobacillaceae</taxon>
        <taxon>Lentilactobacillus</taxon>
    </lineage>
</organism>
<accession>A0ABQ3W1K6</accession>
<dbReference type="InterPro" id="IPR044081">
    <property type="entry name" value="DUF5776"/>
</dbReference>
<feature type="active site" description="Charge relay system" evidence="6">
    <location>
        <position position="114"/>
    </location>
</feature>
<evidence type="ECO:0000256" key="4">
    <source>
        <dbReference type="ARBA" id="ARBA00022801"/>
    </source>
</evidence>
<evidence type="ECO:0000256" key="2">
    <source>
        <dbReference type="ARBA" id="ARBA00022670"/>
    </source>
</evidence>
<feature type="domain" description="DUF5776" evidence="12">
    <location>
        <begin position="1396"/>
        <end position="1464"/>
    </location>
</feature>
<feature type="active site" description="Charge relay system" evidence="6">
    <location>
        <position position="381"/>
    </location>
</feature>
<dbReference type="Gene3D" id="2.60.40.4070">
    <property type="match status" value="1"/>
</dbReference>
<dbReference type="InterPro" id="IPR023828">
    <property type="entry name" value="Peptidase_S8_Ser-AS"/>
</dbReference>
<dbReference type="PROSITE" id="PS00136">
    <property type="entry name" value="SUBTILASE_ASP"/>
    <property type="match status" value="1"/>
</dbReference>
<keyword evidence="3" id="KW-0732">Signal</keyword>
<dbReference type="RefSeq" id="WP_203630888.1">
    <property type="nucleotide sequence ID" value="NZ_BNJR01000017.1"/>
</dbReference>
<dbReference type="SUPFAM" id="SSF52743">
    <property type="entry name" value="Subtilisin-like"/>
    <property type="match status" value="1"/>
</dbReference>
<feature type="compositionally biased region" description="Low complexity" evidence="8">
    <location>
        <begin position="71"/>
        <end position="85"/>
    </location>
</feature>
<keyword evidence="5 6" id="KW-0720">Serine protease</keyword>
<dbReference type="PANTHER" id="PTHR43806">
    <property type="entry name" value="PEPTIDASE S8"/>
    <property type="match status" value="1"/>
</dbReference>
<evidence type="ECO:0000256" key="5">
    <source>
        <dbReference type="ARBA" id="ARBA00022825"/>
    </source>
</evidence>
<dbReference type="Pfam" id="PF19087">
    <property type="entry name" value="DUF5776"/>
    <property type="match status" value="2"/>
</dbReference>
<keyword evidence="4 6" id="KW-0378">Hydrolase</keyword>
<evidence type="ECO:0000313" key="13">
    <source>
        <dbReference type="EMBL" id="GHP14923.1"/>
    </source>
</evidence>
<evidence type="ECO:0000256" key="9">
    <source>
        <dbReference type="SAM" id="Phobius"/>
    </source>
</evidence>
<dbReference type="InterPro" id="IPR036852">
    <property type="entry name" value="Peptidase_S8/S53_dom_sf"/>
</dbReference>
<evidence type="ECO:0000259" key="11">
    <source>
        <dbReference type="Pfam" id="PF06280"/>
    </source>
</evidence>
<evidence type="ECO:0000256" key="6">
    <source>
        <dbReference type="PROSITE-ProRule" id="PRU01240"/>
    </source>
</evidence>
<evidence type="ECO:0000256" key="7">
    <source>
        <dbReference type="RuleBase" id="RU003355"/>
    </source>
</evidence>
<dbReference type="InterPro" id="IPR015500">
    <property type="entry name" value="Peptidase_S8_subtilisin-rel"/>
</dbReference>
<evidence type="ECO:0000259" key="10">
    <source>
        <dbReference type="Pfam" id="PF00082"/>
    </source>
</evidence>
<evidence type="ECO:0000256" key="8">
    <source>
        <dbReference type="SAM" id="MobiDB-lite"/>
    </source>
</evidence>
<evidence type="ECO:0000259" key="12">
    <source>
        <dbReference type="Pfam" id="PF19087"/>
    </source>
</evidence>
<protein>
    <recommendedName>
        <fullName evidence="15">Peptidase S8</fullName>
    </recommendedName>
</protein>
<keyword evidence="14" id="KW-1185">Reference proteome</keyword>
<keyword evidence="9" id="KW-0812">Transmembrane</keyword>
<dbReference type="InterPro" id="IPR000209">
    <property type="entry name" value="Peptidase_S8/S53_dom"/>
</dbReference>
<dbReference type="Gene3D" id="2.60.40.1710">
    <property type="entry name" value="Subtilisin-like superfamily"/>
    <property type="match status" value="1"/>
</dbReference>
<gene>
    <name evidence="13" type="ORF">YK48G_23480</name>
</gene>
<dbReference type="PRINTS" id="PR00723">
    <property type="entry name" value="SUBTILISIN"/>
</dbReference>
<dbReference type="Gene3D" id="3.40.50.200">
    <property type="entry name" value="Peptidase S8/S53 domain"/>
    <property type="match status" value="1"/>
</dbReference>
<dbReference type="InterPro" id="IPR034216">
    <property type="entry name" value="C5a_Peptidase"/>
</dbReference>
<feature type="region of interest" description="Disordered" evidence="8">
    <location>
        <begin position="1267"/>
        <end position="1314"/>
    </location>
</feature>
<keyword evidence="9" id="KW-0472">Membrane</keyword>
<dbReference type="InterPro" id="IPR013783">
    <property type="entry name" value="Ig-like_fold"/>
</dbReference>
<reference evidence="13 14" key="1">
    <citation type="journal article" date="2021" name="Int. J. Syst. Evol. Microbiol.">
        <title>Lentilactobacillus fungorum sp. nov., isolated from spent mushroom substrates.</title>
        <authorList>
            <person name="Tohno M."/>
            <person name="Tanizawa Y."/>
            <person name="Kojima Y."/>
            <person name="Sakamoto M."/>
            <person name="Ohkuma M."/>
            <person name="Kobayashi H."/>
        </authorList>
    </citation>
    <scope>NUCLEOTIDE SEQUENCE [LARGE SCALE GENOMIC DNA]</scope>
    <source>
        <strain evidence="13 14">YK48G</strain>
    </source>
</reference>
<evidence type="ECO:0000256" key="1">
    <source>
        <dbReference type="ARBA" id="ARBA00011073"/>
    </source>
</evidence>
<feature type="domain" description="C5a peptidase/Subtilisin-like protease SBT2-like Fn3-like" evidence="11">
    <location>
        <begin position="467"/>
        <end position="576"/>
    </location>
</feature>
<dbReference type="InterPro" id="IPR010435">
    <property type="entry name" value="C5a/SBT2-like_Fn3"/>
</dbReference>
<feature type="domain" description="Peptidase S8/S53" evidence="10">
    <location>
        <begin position="105"/>
        <end position="443"/>
    </location>
</feature>
<sequence length="1467" mass="156836">MHLNNQLGEPKARYRTHKTGRYWVPATLIGMSVVAGLLVGSARPVAADQTSSLSTAQTSSLTGLPQLNQPAKDTTTAETAASAPANQDALTKGNVAGLWSEGYKGQKMVVAVIDTGIQPHQDLRLSDPNDAKISQADATALIAKKGYGKYINAKIPFGYDYVNNDNDTSAPDDQSTFHGEHVSGIIAGNGDPVADAANKANKGEYITGVAPEAQLLALRVFGGFADESPDNIAKAIHDAVDLGANVINMSLGIGVSDQSLTDEEQAAVKYATDHGVFVAISASNNGNAASTWTSPSQYSPGGINTSYNPDNDGTIADPGAAASAATVAAENTALGNQSDMASFSSWGPLPDYTLKPDVSAPGVDINSTWKDNTYQSDSGTSMASPYIAGSAAIIMQKLMHDDPSLKGSDLVNAVKTALMNSAEPMADINYPGELISPRRQGAGQVDVTKAGNLTSYAQDPTTGIGSVSLKQIGESTNFSVKVTNHSKTDETYTVDNSQGPYTQTQDTENQNRVHDVKLAGASLTADTPSFTVAAGQSKTVNFTLKVDPKTAKNTLAEGYVKFKNADSNQDLSVPYLGFVGDLTQENAIDKPANQKDSVFGGGYLVDENNNPLGITDSQSLANTINLGKTDLTWSNAATKIDESKVAFSPNGDHNADSVSPYVFAKQNLKNVTAEVLDSTGKVVRIVNQETNTDKSYYEDGSDYNNDLTLSPSMRLDPTKFKWDGTVYDQSTGNNKVVPDGQYTYRIVTTNVNSGNNQQQNFDLPVKVDDTAPTIDSATYNGGTLAVSYHDSGVGFSADSDLVLGINGAESGVSLSNDGKNNTGTLTYKLTDSQKNALEQGNGQLKLTLTDVAGNQTTKTIQAAKGQNQANPTSDTVAPQFKWVLVGDKSNSSNGEFRDDISSDMPYWQAITSSDKVAVTAQVPKNQPDQTVFAVDNASGVTYKAKVDQTTGLATFDIPFNGNPYVELDGYTTAPSNKFGEAIKSPDAGMIIFNASGYPAFSELTQIKDNPLDDNATATKNVTKLSGAPELPGHKLGDLTTRFDPTPGITFNGLNDNNITLIGATSKLYDANTQSLTISGKVDDPSDKLQILKSPNQDDPQNTVKIKSDGSFSYQVPFRKTEQRGVGYILTTKDQDGKETSTRGTLEIVVDSEFPTLDMPQANSMTVDPQTGDYKITTTSDQFTVKGSADDNVDGYRLYSNSNNVYHEQNNAGFNNHDDPTKDANPYPAHDFNETYDLALGDNYFTITAVDQAGNTVTKKFHVIRQKVPENGLPTGEITGTSTQSTPATAASTTQPSSMTASSTTSPTTAKQSPNSSFKYYTSFHQTWVVTMKKGVYEYSRARFAAGKRGLHLPKNAVFVAKKLVQSGKAYRVQLTNGKYVTVLKAAVKPVQLPKGYYVSTPKQVKVTTKKGIYEYSTAKFAAGKRLKHVKQHHYLDVKYVVKSGAATRFVLTNGHFVTANKHWVQFK</sequence>
<feature type="domain" description="DUF5776" evidence="12">
    <location>
        <begin position="1319"/>
        <end position="1387"/>
    </location>
</feature>
<dbReference type="PROSITE" id="PS51892">
    <property type="entry name" value="SUBTILASE"/>
    <property type="match status" value="1"/>
</dbReference>
<dbReference type="EMBL" id="BNJR01000017">
    <property type="protein sequence ID" value="GHP14923.1"/>
    <property type="molecule type" value="Genomic_DNA"/>
</dbReference>
<comment type="caution">
    <text evidence="13">The sequence shown here is derived from an EMBL/GenBank/DDBJ whole genome shotgun (WGS) entry which is preliminary data.</text>
</comment>
<name>A0ABQ3W1K6_9LACO</name>
<dbReference type="PANTHER" id="PTHR43806:SF11">
    <property type="entry name" value="CEREVISIN-RELATED"/>
    <property type="match status" value="1"/>
</dbReference>
<dbReference type="Gene3D" id="2.60.40.10">
    <property type="entry name" value="Immunoglobulins"/>
    <property type="match status" value="1"/>
</dbReference>
<evidence type="ECO:0000256" key="3">
    <source>
        <dbReference type="ARBA" id="ARBA00022729"/>
    </source>
</evidence>
<feature type="region of interest" description="Disordered" evidence="8">
    <location>
        <begin position="55"/>
        <end position="85"/>
    </location>
</feature>
<dbReference type="Pfam" id="PF06280">
    <property type="entry name" value="fn3_5"/>
    <property type="match status" value="1"/>
</dbReference>
<comment type="similarity">
    <text evidence="1 6 7">Belongs to the peptidase S8 family.</text>
</comment>
<proteinExistence type="inferred from homology"/>
<evidence type="ECO:0008006" key="15">
    <source>
        <dbReference type="Google" id="ProtNLM"/>
    </source>
</evidence>
<dbReference type="PROSITE" id="PS00138">
    <property type="entry name" value="SUBTILASE_SER"/>
    <property type="match status" value="1"/>
</dbReference>
<evidence type="ECO:0000313" key="14">
    <source>
        <dbReference type="Proteomes" id="UP000604765"/>
    </source>
</evidence>
<dbReference type="InterPro" id="IPR023827">
    <property type="entry name" value="Peptidase_S8_Asp-AS"/>
</dbReference>
<dbReference type="CDD" id="cd07475">
    <property type="entry name" value="Peptidases_S8_C5a_Peptidase"/>
    <property type="match status" value="1"/>
</dbReference>
<feature type="compositionally biased region" description="Low complexity" evidence="8">
    <location>
        <begin position="1280"/>
        <end position="1313"/>
    </location>
</feature>
<dbReference type="InterPro" id="IPR050131">
    <property type="entry name" value="Peptidase_S8_subtilisin-like"/>
</dbReference>
<keyword evidence="2 6" id="KW-0645">Protease</keyword>
<dbReference type="Proteomes" id="UP000604765">
    <property type="component" value="Unassembled WGS sequence"/>
</dbReference>
<feature type="active site" description="Charge relay system" evidence="6">
    <location>
        <position position="178"/>
    </location>
</feature>
<dbReference type="Pfam" id="PF00082">
    <property type="entry name" value="Peptidase_S8"/>
    <property type="match status" value="1"/>
</dbReference>
<keyword evidence="9" id="KW-1133">Transmembrane helix</keyword>
<feature type="transmembrane region" description="Helical" evidence="9">
    <location>
        <begin position="21"/>
        <end position="42"/>
    </location>
</feature>